<feature type="domain" description="Histidine kinase" evidence="15">
    <location>
        <begin position="853"/>
        <end position="1067"/>
    </location>
</feature>
<keyword evidence="6" id="KW-0418">Kinase</keyword>
<dbReference type="InterPro" id="IPR036097">
    <property type="entry name" value="HisK_dim/P_sf"/>
</dbReference>
<keyword evidence="11" id="KW-0804">Transcription</keyword>
<dbReference type="SUPFAM" id="SSF63829">
    <property type="entry name" value="Calcium-dependent phosphotriesterase"/>
    <property type="match status" value="3"/>
</dbReference>
<reference evidence="17 18" key="1">
    <citation type="submission" date="2020-09" db="EMBL/GenBank/DDBJ databases">
        <title>TT11 complete genome.</title>
        <authorList>
            <person name="Wu Z."/>
        </authorList>
    </citation>
    <scope>NUCLEOTIDE SEQUENCE [LARGE SCALE GENOMIC DNA]</scope>
    <source>
        <strain evidence="17 18">TT11</strain>
    </source>
</reference>
<accession>A0A8J6QB22</accession>
<dbReference type="Gene3D" id="1.10.287.130">
    <property type="match status" value="1"/>
</dbReference>
<evidence type="ECO:0000256" key="1">
    <source>
        <dbReference type="ARBA" id="ARBA00000085"/>
    </source>
</evidence>
<dbReference type="PROSITE" id="PS01124">
    <property type="entry name" value="HTH_ARAC_FAMILY_2"/>
    <property type="match status" value="1"/>
</dbReference>
<feature type="domain" description="Response regulatory" evidence="16">
    <location>
        <begin position="1120"/>
        <end position="1235"/>
    </location>
</feature>
<feature type="signal peptide" evidence="13">
    <location>
        <begin position="1"/>
        <end position="21"/>
    </location>
</feature>
<dbReference type="EMBL" id="JACVXB010000004">
    <property type="protein sequence ID" value="MBD0832536.1"/>
    <property type="molecule type" value="Genomic_DNA"/>
</dbReference>
<keyword evidence="5" id="KW-0547">Nucleotide-binding</keyword>
<dbReference type="InterPro" id="IPR018060">
    <property type="entry name" value="HTH_AraC"/>
</dbReference>
<dbReference type="SMART" id="SM00448">
    <property type="entry name" value="REC"/>
    <property type="match status" value="1"/>
</dbReference>
<evidence type="ECO:0000256" key="8">
    <source>
        <dbReference type="ARBA" id="ARBA00023012"/>
    </source>
</evidence>
<dbReference type="Pfam" id="PF07494">
    <property type="entry name" value="Reg_prop"/>
    <property type="match status" value="7"/>
</dbReference>
<dbReference type="SUPFAM" id="SSF52172">
    <property type="entry name" value="CheY-like"/>
    <property type="match status" value="1"/>
</dbReference>
<dbReference type="InterPro" id="IPR009057">
    <property type="entry name" value="Homeodomain-like_sf"/>
</dbReference>
<dbReference type="SUPFAM" id="SSF46689">
    <property type="entry name" value="Homeodomain-like"/>
    <property type="match status" value="1"/>
</dbReference>
<dbReference type="SMART" id="SM00388">
    <property type="entry name" value="HisKA"/>
    <property type="match status" value="1"/>
</dbReference>
<dbReference type="Gene3D" id="2.130.10.10">
    <property type="entry name" value="YVTN repeat-like/Quinoprotein amine dehydrogenase"/>
    <property type="match status" value="2"/>
</dbReference>
<dbReference type="Proteomes" id="UP000600588">
    <property type="component" value="Unassembled WGS sequence"/>
</dbReference>
<dbReference type="PANTHER" id="PTHR43547">
    <property type="entry name" value="TWO-COMPONENT HISTIDINE KINASE"/>
    <property type="match status" value="1"/>
</dbReference>
<dbReference type="Pfam" id="PF02518">
    <property type="entry name" value="HATPase_c"/>
    <property type="match status" value="1"/>
</dbReference>
<dbReference type="Pfam" id="PF07495">
    <property type="entry name" value="Y_Y_Y"/>
    <property type="match status" value="1"/>
</dbReference>
<dbReference type="SUPFAM" id="SSF55874">
    <property type="entry name" value="ATPase domain of HSP90 chaperone/DNA topoisomerase II/histidine kinase"/>
    <property type="match status" value="1"/>
</dbReference>
<dbReference type="InterPro" id="IPR036890">
    <property type="entry name" value="HATPase_C_sf"/>
</dbReference>
<dbReference type="Pfam" id="PF12833">
    <property type="entry name" value="HTH_18"/>
    <property type="match status" value="1"/>
</dbReference>
<dbReference type="GO" id="GO:0003700">
    <property type="term" value="F:DNA-binding transcription factor activity"/>
    <property type="evidence" value="ECO:0007669"/>
    <property type="project" value="InterPro"/>
</dbReference>
<dbReference type="FunFam" id="3.30.565.10:FF:000037">
    <property type="entry name" value="Hybrid sensor histidine kinase/response regulator"/>
    <property type="match status" value="1"/>
</dbReference>
<evidence type="ECO:0000256" key="10">
    <source>
        <dbReference type="ARBA" id="ARBA00023125"/>
    </source>
</evidence>
<evidence type="ECO:0000256" key="13">
    <source>
        <dbReference type="SAM" id="SignalP"/>
    </source>
</evidence>
<evidence type="ECO:0000256" key="12">
    <source>
        <dbReference type="PROSITE-ProRule" id="PRU00169"/>
    </source>
</evidence>
<dbReference type="RefSeq" id="WP_188230328.1">
    <property type="nucleotide sequence ID" value="NZ_JACVXB010000004.1"/>
</dbReference>
<dbReference type="Pfam" id="PF00512">
    <property type="entry name" value="HisKA"/>
    <property type="match status" value="1"/>
</dbReference>
<dbReference type="Pfam" id="PF00072">
    <property type="entry name" value="Response_reg"/>
    <property type="match status" value="1"/>
</dbReference>
<dbReference type="InterPro" id="IPR011110">
    <property type="entry name" value="Reg_prop"/>
</dbReference>
<keyword evidence="8" id="KW-0902">Two-component regulatory system</keyword>
<dbReference type="Gene3D" id="3.40.50.2300">
    <property type="match status" value="1"/>
</dbReference>
<evidence type="ECO:0000256" key="6">
    <source>
        <dbReference type="ARBA" id="ARBA00022777"/>
    </source>
</evidence>
<dbReference type="SUPFAM" id="SSF47384">
    <property type="entry name" value="Homodimeric domain of signal transducing histidine kinase"/>
    <property type="match status" value="1"/>
</dbReference>
<evidence type="ECO:0000256" key="11">
    <source>
        <dbReference type="ARBA" id="ARBA00023163"/>
    </source>
</evidence>
<dbReference type="Gene3D" id="2.60.40.10">
    <property type="entry name" value="Immunoglobulins"/>
    <property type="match status" value="1"/>
</dbReference>
<sequence>MTIKKSTFIILFILFSLFCYAQDSYLIDSKQDLKFEYFNVQSGLSNNAITDLAKDSLGYIWVSTFDGLNRYNGNEFFSFKKESDTLNTINYNFIHEIKVNSKNELLIATGEGLNIYNSKTEQFSIFDETNGPFTESLSSLEVGKQNEIIISIYGKGLEFFNPIEPEKSFLLEHNPNSEKSLSSNQISSILLDDNTIWVGTFFDGLNKIDYQTKTVERVFIGDETDKSLNKINCLVKDEKDNLWIGTRNGIVILTKDSKLIYLTAGKRKQGLSDKEVLAIEPDGTGNMWVGTQNGGLNIINLDAYLKHQNFIKWYLPNENGNGFQGRWISSILRDNDNSMWVGTHHGLYYINPKESAITHIEKKATNAPISINHNYVRSISESKNGNLLIGTDGGGLNIYDSKTGKYSYIEHHNNKPSSLSNNYVYDVLEDSKNRIWVATYRGGLNRMTSASGDFKKYLQGSIDNGYKVNVIFEDNQNQIWVGTNRGGLYKYNETTDNFIYIKSLGAMDIRDICEDDLGNLWMATYGNGVVKYMPDSETYLQFSMARTTGIESNIMYAIQPLPNNLYLIGTGYGGLLKLDPIQNKAKAFTTKHGLSNNTVNCIVYNNENDIWLGTLRGLSHFNNTTETITNLNYLDDIPLTSFNVGAAYSSTDGILYFGSDNGLYKINPTKVFVANQNYQLIFETLKVFNNKVKVSPNNPKSILNKALTYVNHVNLNYNQTLITINFSVLKYPNAQNIDYSYIIEGYQDQWVNINQSNAINISNLPPGDYNLIVKGTINPRTTISNSLRITISPPFWKTLPAYLLYTLILATFIWLGLRYYSERIKLKNSLIFEKKQRQLENDLNFERARFFTSFSHELKTPLSLIIAPIENLIEKIDKKKQKEQLQLVLKNSKYLLKNIQKLLEFRKTEIGLNKLAIEKVNLSEHIDQMMLSYKALAKSRGVHLKIQNTENDIFIWCDIEKIEIILHNLLSNAFKYTEKEDTISITIKKTNNQLYIAVTDTGKGISKQDLPHIFDWYFQSKSSKGKTGSGIGLALSKIFAELHLGTLSVESDKNKGSKFTLQLPTDAFNKATNQNNSNSQITSENTIDQELSPKIWAYQANTVETSELKTKINEDKGRKLILIVDDNGDILSFLSSLLEEDYDLIFAENGSDGIAKAMKYVPDLILSDVMMPLKDGIDLCKTVKKEQTTSHIPIILLTAAANPEKINEGYTEGADDYVTKPFHPKLLKTRIKNLIQTRLDLKAYFNNKEKESTQFIETHKTLLDNEKAFLKQFYTIIEQQIAEQNTNVDIICEKLGMSKTSLYRKIKAITGKNINELTRKARLDKAVKLIKYDNLTISEASFEVGFNSVKYFRKLFKEEYGKLPSELKNDL</sequence>
<evidence type="ECO:0000259" key="16">
    <source>
        <dbReference type="PROSITE" id="PS50110"/>
    </source>
</evidence>
<feature type="modified residue" description="4-aspartylphosphate" evidence="12">
    <location>
        <position position="1168"/>
    </location>
</feature>
<dbReference type="SMART" id="SM00342">
    <property type="entry name" value="HTH_ARAC"/>
    <property type="match status" value="1"/>
</dbReference>
<dbReference type="GO" id="GO:0000155">
    <property type="term" value="F:phosphorelay sensor kinase activity"/>
    <property type="evidence" value="ECO:0007669"/>
    <property type="project" value="InterPro"/>
</dbReference>
<keyword evidence="3 12" id="KW-0597">Phosphoprotein</keyword>
<evidence type="ECO:0000256" key="7">
    <source>
        <dbReference type="ARBA" id="ARBA00022840"/>
    </source>
</evidence>
<dbReference type="PROSITE" id="PS50109">
    <property type="entry name" value="HIS_KIN"/>
    <property type="match status" value="1"/>
</dbReference>
<dbReference type="InterPro" id="IPR015943">
    <property type="entry name" value="WD40/YVTN_repeat-like_dom_sf"/>
</dbReference>
<dbReference type="InterPro" id="IPR004358">
    <property type="entry name" value="Sig_transdc_His_kin-like_C"/>
</dbReference>
<dbReference type="EC" id="2.7.13.3" evidence="2"/>
<keyword evidence="13" id="KW-0732">Signal</keyword>
<dbReference type="Gene3D" id="1.10.10.60">
    <property type="entry name" value="Homeodomain-like"/>
    <property type="match status" value="1"/>
</dbReference>
<keyword evidence="18" id="KW-1185">Reference proteome</keyword>
<comment type="caution">
    <text evidence="17">The sequence shown here is derived from an EMBL/GenBank/DDBJ whole genome shotgun (WGS) entry which is preliminary data.</text>
</comment>
<proteinExistence type="predicted"/>
<feature type="domain" description="HTH araC/xylS-type" evidence="14">
    <location>
        <begin position="1271"/>
        <end position="1370"/>
    </location>
</feature>
<keyword evidence="9" id="KW-0805">Transcription regulation</keyword>
<dbReference type="InterPro" id="IPR005467">
    <property type="entry name" value="His_kinase_dom"/>
</dbReference>
<comment type="catalytic activity">
    <reaction evidence="1">
        <text>ATP + protein L-histidine = ADP + protein N-phospho-L-histidine.</text>
        <dbReference type="EC" id="2.7.13.3"/>
    </reaction>
</comment>
<dbReference type="PANTHER" id="PTHR43547:SF2">
    <property type="entry name" value="HYBRID SIGNAL TRANSDUCTION HISTIDINE KINASE C"/>
    <property type="match status" value="1"/>
</dbReference>
<evidence type="ECO:0000313" key="17">
    <source>
        <dbReference type="EMBL" id="MBD0832536.1"/>
    </source>
</evidence>
<dbReference type="InterPro" id="IPR013783">
    <property type="entry name" value="Ig-like_fold"/>
</dbReference>
<dbReference type="SMART" id="SM00387">
    <property type="entry name" value="HATPase_c"/>
    <property type="match status" value="1"/>
</dbReference>
<feature type="chain" id="PRO_5035297637" description="histidine kinase" evidence="13">
    <location>
        <begin position="22"/>
        <end position="1371"/>
    </location>
</feature>
<dbReference type="PRINTS" id="PR00344">
    <property type="entry name" value="BCTRLSENSOR"/>
</dbReference>
<evidence type="ECO:0000256" key="9">
    <source>
        <dbReference type="ARBA" id="ARBA00023015"/>
    </source>
</evidence>
<evidence type="ECO:0000313" key="18">
    <source>
        <dbReference type="Proteomes" id="UP000600588"/>
    </source>
</evidence>
<dbReference type="InterPro" id="IPR011006">
    <property type="entry name" value="CheY-like_superfamily"/>
</dbReference>
<keyword evidence="4" id="KW-0808">Transferase</keyword>
<protein>
    <recommendedName>
        <fullName evidence="2">histidine kinase</fullName>
        <ecNumber evidence="2">2.7.13.3</ecNumber>
    </recommendedName>
</protein>
<evidence type="ECO:0000259" key="14">
    <source>
        <dbReference type="PROSITE" id="PS01124"/>
    </source>
</evidence>
<dbReference type="PROSITE" id="PS50110">
    <property type="entry name" value="RESPONSE_REGULATORY"/>
    <property type="match status" value="1"/>
</dbReference>
<dbReference type="GO" id="GO:0005524">
    <property type="term" value="F:ATP binding"/>
    <property type="evidence" value="ECO:0007669"/>
    <property type="project" value="UniProtKB-KW"/>
</dbReference>
<gene>
    <name evidence="17" type="ORF">ICJ83_10370</name>
</gene>
<dbReference type="InterPro" id="IPR011123">
    <property type="entry name" value="Y_Y_Y"/>
</dbReference>
<evidence type="ECO:0000256" key="4">
    <source>
        <dbReference type="ARBA" id="ARBA00022679"/>
    </source>
</evidence>
<dbReference type="GO" id="GO:0043565">
    <property type="term" value="F:sequence-specific DNA binding"/>
    <property type="evidence" value="ECO:0007669"/>
    <property type="project" value="InterPro"/>
</dbReference>
<dbReference type="InterPro" id="IPR001789">
    <property type="entry name" value="Sig_transdc_resp-reg_receiver"/>
</dbReference>
<evidence type="ECO:0000256" key="5">
    <source>
        <dbReference type="ARBA" id="ARBA00022741"/>
    </source>
</evidence>
<dbReference type="Gene3D" id="3.30.565.10">
    <property type="entry name" value="Histidine kinase-like ATPase, C-terminal domain"/>
    <property type="match status" value="1"/>
</dbReference>
<name>A0A8J6QB22_9FLAO</name>
<dbReference type="CDD" id="cd00082">
    <property type="entry name" value="HisKA"/>
    <property type="match status" value="1"/>
</dbReference>
<dbReference type="InterPro" id="IPR003661">
    <property type="entry name" value="HisK_dim/P_dom"/>
</dbReference>
<dbReference type="PROSITE" id="PS00041">
    <property type="entry name" value="HTH_ARAC_FAMILY_1"/>
    <property type="match status" value="1"/>
</dbReference>
<keyword evidence="10" id="KW-0238">DNA-binding</keyword>
<evidence type="ECO:0000256" key="2">
    <source>
        <dbReference type="ARBA" id="ARBA00012438"/>
    </source>
</evidence>
<keyword evidence="7" id="KW-0067">ATP-binding</keyword>
<dbReference type="InterPro" id="IPR003594">
    <property type="entry name" value="HATPase_dom"/>
</dbReference>
<evidence type="ECO:0000259" key="15">
    <source>
        <dbReference type="PROSITE" id="PS50109"/>
    </source>
</evidence>
<organism evidence="17 18">
    <name type="scientific">Aestuariibaculum sediminum</name>
    <dbReference type="NCBI Taxonomy" id="2770637"/>
    <lineage>
        <taxon>Bacteria</taxon>
        <taxon>Pseudomonadati</taxon>
        <taxon>Bacteroidota</taxon>
        <taxon>Flavobacteriia</taxon>
        <taxon>Flavobacteriales</taxon>
        <taxon>Flavobacteriaceae</taxon>
    </lineage>
</organism>
<evidence type="ECO:0000256" key="3">
    <source>
        <dbReference type="ARBA" id="ARBA00022553"/>
    </source>
</evidence>
<dbReference type="InterPro" id="IPR018062">
    <property type="entry name" value="HTH_AraC-typ_CS"/>
</dbReference>